<evidence type="ECO:0000313" key="1">
    <source>
        <dbReference type="EMBL" id="RRT80120.1"/>
    </source>
</evidence>
<reference evidence="1 2" key="1">
    <citation type="journal article" date="2014" name="Agronomy (Basel)">
        <title>A Draft Genome Sequence for Ensete ventricosum, the Drought-Tolerant Tree Against Hunger.</title>
        <authorList>
            <person name="Harrison J."/>
            <person name="Moore K.A."/>
            <person name="Paszkiewicz K."/>
            <person name="Jones T."/>
            <person name="Grant M."/>
            <person name="Ambacheew D."/>
            <person name="Muzemil S."/>
            <person name="Studholme D.J."/>
        </authorList>
    </citation>
    <scope>NUCLEOTIDE SEQUENCE [LARGE SCALE GENOMIC DNA]</scope>
</reference>
<name>A0A427AV48_ENSVE</name>
<proteinExistence type="predicted"/>
<comment type="caution">
    <text evidence="1">The sequence shown here is derived from an EMBL/GenBank/DDBJ whole genome shotgun (WGS) entry which is preliminary data.</text>
</comment>
<dbReference type="AlphaFoldDB" id="A0A427AV48"/>
<gene>
    <name evidence="1" type="ORF">B296_00006717</name>
</gene>
<dbReference type="Proteomes" id="UP000287651">
    <property type="component" value="Unassembled WGS sequence"/>
</dbReference>
<feature type="non-terminal residue" evidence="1">
    <location>
        <position position="1"/>
    </location>
</feature>
<organism evidence="1 2">
    <name type="scientific">Ensete ventricosum</name>
    <name type="common">Abyssinian banana</name>
    <name type="synonym">Musa ensete</name>
    <dbReference type="NCBI Taxonomy" id="4639"/>
    <lineage>
        <taxon>Eukaryota</taxon>
        <taxon>Viridiplantae</taxon>
        <taxon>Streptophyta</taxon>
        <taxon>Embryophyta</taxon>
        <taxon>Tracheophyta</taxon>
        <taxon>Spermatophyta</taxon>
        <taxon>Magnoliopsida</taxon>
        <taxon>Liliopsida</taxon>
        <taxon>Zingiberales</taxon>
        <taxon>Musaceae</taxon>
        <taxon>Ensete</taxon>
    </lineage>
</organism>
<evidence type="ECO:0000313" key="2">
    <source>
        <dbReference type="Proteomes" id="UP000287651"/>
    </source>
</evidence>
<dbReference type="EMBL" id="AMZH03001228">
    <property type="protein sequence ID" value="RRT80120.1"/>
    <property type="molecule type" value="Genomic_DNA"/>
</dbReference>
<protein>
    <submittedName>
        <fullName evidence="1">Uncharacterized protein</fullName>
    </submittedName>
</protein>
<sequence>VKESIYPGSSSAFSSRMSKKEPNNNFAGRTQLFPAYSFSQVFIFTCRAAFLCGREPNFELSEEEKQELRQYKWDEFLEKTRSAINDKSKMKLFSIDCIPCLTKNHTELVMVDFVLQSTRESLLQGGERSQRLTCQIATGNMREAPLFHPCRMMMKMLMPIHVSCEY</sequence>
<accession>A0A427AV48</accession>